<gene>
    <name evidence="1" type="ORF">AKJ08_2648</name>
</gene>
<sequence length="138" mass="15209">MDHHDEDLAAEQVGGGFAVDSPGHYPLGFRDFWRSQLALWEAFPDLWNHAHDIHEGFAAGSAIIQLTGTFVRDLDMPWHEFPLIQATGERIVLPPERLEFTLEYGEILSIRNVSPDGVGLLGILAVEGITLPPPGIMG</sequence>
<dbReference type="AlphaFoldDB" id="A0A0K1PFS4"/>
<dbReference type="EMBL" id="CP012332">
    <property type="protein sequence ID" value="AKU92261.1"/>
    <property type="molecule type" value="Genomic_DNA"/>
</dbReference>
<dbReference type="STRING" id="1391653.AKJ08_2648"/>
<organism evidence="1 2">
    <name type="scientific">Vulgatibacter incomptus</name>
    <dbReference type="NCBI Taxonomy" id="1391653"/>
    <lineage>
        <taxon>Bacteria</taxon>
        <taxon>Pseudomonadati</taxon>
        <taxon>Myxococcota</taxon>
        <taxon>Myxococcia</taxon>
        <taxon>Myxococcales</taxon>
        <taxon>Cystobacterineae</taxon>
        <taxon>Vulgatibacteraceae</taxon>
        <taxon>Vulgatibacter</taxon>
    </lineage>
</organism>
<evidence type="ECO:0000313" key="1">
    <source>
        <dbReference type="EMBL" id="AKU92261.1"/>
    </source>
</evidence>
<name>A0A0K1PFS4_9BACT</name>
<accession>A0A0K1PFS4</accession>
<evidence type="ECO:0000313" key="2">
    <source>
        <dbReference type="Proteomes" id="UP000055590"/>
    </source>
</evidence>
<proteinExistence type="predicted"/>
<reference evidence="1 2" key="1">
    <citation type="submission" date="2015-08" db="EMBL/GenBank/DDBJ databases">
        <authorList>
            <person name="Babu N.S."/>
            <person name="Beckwith C.J."/>
            <person name="Beseler K.G."/>
            <person name="Brison A."/>
            <person name="Carone J.V."/>
            <person name="Caskin T.P."/>
            <person name="Diamond M."/>
            <person name="Durham M.E."/>
            <person name="Foxe J.M."/>
            <person name="Go M."/>
            <person name="Henderson B.A."/>
            <person name="Jones I.B."/>
            <person name="McGettigan J.A."/>
            <person name="Micheletti S.J."/>
            <person name="Nasrallah M.E."/>
            <person name="Ortiz D."/>
            <person name="Piller C.R."/>
            <person name="Privatt S.R."/>
            <person name="Schneider S.L."/>
            <person name="Sharp S."/>
            <person name="Smith T.C."/>
            <person name="Stanton J.D."/>
            <person name="Ullery H.E."/>
            <person name="Wilson R.J."/>
            <person name="Serrano M.G."/>
            <person name="Buck G."/>
            <person name="Lee V."/>
            <person name="Wang Y."/>
            <person name="Carvalho R."/>
            <person name="Voegtly L."/>
            <person name="Shi R."/>
            <person name="Duckworth R."/>
            <person name="Johnson A."/>
            <person name="Loviza R."/>
            <person name="Walstead R."/>
            <person name="Shah Z."/>
            <person name="Kiflezghi M."/>
            <person name="Wade K."/>
            <person name="Ball S.L."/>
            <person name="Bradley K.W."/>
            <person name="Asai D.J."/>
            <person name="Bowman C.A."/>
            <person name="Russell D.A."/>
            <person name="Pope W.H."/>
            <person name="Jacobs-Sera D."/>
            <person name="Hendrix R.W."/>
            <person name="Hatfull G.F."/>
        </authorList>
    </citation>
    <scope>NUCLEOTIDE SEQUENCE [LARGE SCALE GENOMIC DNA]</scope>
    <source>
        <strain evidence="1 2">DSM 27710</strain>
    </source>
</reference>
<keyword evidence="2" id="KW-1185">Reference proteome</keyword>
<protein>
    <submittedName>
        <fullName evidence="1">Uncharacterized protein</fullName>
    </submittedName>
</protein>
<dbReference type="Proteomes" id="UP000055590">
    <property type="component" value="Chromosome"/>
</dbReference>
<dbReference type="KEGG" id="vin:AKJ08_2648"/>